<proteinExistence type="inferred from homology"/>
<evidence type="ECO:0000256" key="7">
    <source>
        <dbReference type="ARBA" id="ARBA00022741"/>
    </source>
</evidence>
<dbReference type="Pfam" id="PF00501">
    <property type="entry name" value="AMP-binding"/>
    <property type="match status" value="1"/>
</dbReference>
<keyword evidence="12" id="KW-0472">Membrane</keyword>
<evidence type="ECO:0000256" key="5">
    <source>
        <dbReference type="ARBA" id="ARBA00022598"/>
    </source>
</evidence>
<dbReference type="GO" id="GO:0005324">
    <property type="term" value="F:long-chain fatty acid transmembrane transporter activity"/>
    <property type="evidence" value="ECO:0007669"/>
    <property type="project" value="TreeGrafter"/>
</dbReference>
<dbReference type="GO" id="GO:0005789">
    <property type="term" value="C:endoplasmic reticulum membrane"/>
    <property type="evidence" value="ECO:0007669"/>
    <property type="project" value="TreeGrafter"/>
</dbReference>
<comment type="catalytic activity">
    <reaction evidence="17">
        <text>tetracosanoate + ATP + CoA = tetracosanoyl-CoA + AMP + diphosphate</text>
        <dbReference type="Rhea" id="RHEA:33639"/>
        <dbReference type="ChEBI" id="CHEBI:30616"/>
        <dbReference type="ChEBI" id="CHEBI:31014"/>
        <dbReference type="ChEBI" id="CHEBI:33019"/>
        <dbReference type="ChEBI" id="CHEBI:57287"/>
        <dbReference type="ChEBI" id="CHEBI:65052"/>
        <dbReference type="ChEBI" id="CHEBI:456215"/>
    </reaction>
    <physiologicalReaction direction="left-to-right" evidence="17">
        <dbReference type="Rhea" id="RHEA:33640"/>
    </physiologicalReaction>
</comment>
<keyword evidence="8" id="KW-0276">Fatty acid metabolism</keyword>
<dbReference type="GO" id="GO:0000166">
    <property type="term" value="F:nucleotide binding"/>
    <property type="evidence" value="ECO:0007669"/>
    <property type="project" value="UniProtKB-KW"/>
</dbReference>
<dbReference type="FunFam" id="3.30.300.30:FF:000002">
    <property type="entry name" value="Long-chain fatty acid transport protein 1"/>
    <property type="match status" value="1"/>
</dbReference>
<comment type="similarity">
    <text evidence="2">Belongs to the ATP-dependent AMP-binding enzyme family.</text>
</comment>
<evidence type="ECO:0000256" key="13">
    <source>
        <dbReference type="ARBA" id="ARBA00024484"/>
    </source>
</evidence>
<keyword evidence="4" id="KW-1003">Cell membrane</keyword>
<evidence type="ECO:0000256" key="1">
    <source>
        <dbReference type="ARBA" id="ARBA00004651"/>
    </source>
</evidence>
<dbReference type="GO" id="GO:0005886">
    <property type="term" value="C:plasma membrane"/>
    <property type="evidence" value="ECO:0007669"/>
    <property type="project" value="UniProtKB-SubCell"/>
</dbReference>
<evidence type="ECO:0000256" key="15">
    <source>
        <dbReference type="ARBA" id="ARBA00036527"/>
    </source>
</evidence>
<keyword evidence="9" id="KW-1133">Transmembrane helix</keyword>
<keyword evidence="7" id="KW-0547">Nucleotide-binding</keyword>
<dbReference type="Gene3D" id="3.30.300.30">
    <property type="match status" value="1"/>
</dbReference>
<protein>
    <recommendedName>
        <fullName evidence="14">long-chain-fatty-acid--CoA ligase</fullName>
        <ecNumber evidence="14">6.2.1.3</ecNumber>
    </recommendedName>
    <alternativeName>
        <fullName evidence="16">Long-chain-fatty-acid--CoA ligase</fullName>
    </alternativeName>
</protein>
<dbReference type="OrthoDB" id="288590at2759"/>
<comment type="catalytic activity">
    <reaction evidence="13">
        <text>a long-chain fatty acid + ATP + CoA = a long-chain fatty acyl-CoA + AMP + diphosphate</text>
        <dbReference type="Rhea" id="RHEA:15421"/>
        <dbReference type="ChEBI" id="CHEBI:30616"/>
        <dbReference type="ChEBI" id="CHEBI:33019"/>
        <dbReference type="ChEBI" id="CHEBI:57287"/>
        <dbReference type="ChEBI" id="CHEBI:57560"/>
        <dbReference type="ChEBI" id="CHEBI:83139"/>
        <dbReference type="ChEBI" id="CHEBI:456215"/>
        <dbReference type="EC" id="6.2.1.3"/>
    </reaction>
    <physiologicalReaction direction="left-to-right" evidence="13">
        <dbReference type="Rhea" id="RHEA:15422"/>
    </physiologicalReaction>
</comment>
<evidence type="ECO:0000256" key="9">
    <source>
        <dbReference type="ARBA" id="ARBA00022989"/>
    </source>
</evidence>
<keyword evidence="3" id="KW-0813">Transport</keyword>
<dbReference type="PANTHER" id="PTHR43107">
    <property type="entry name" value="LONG-CHAIN FATTY ACID TRANSPORT PROTEIN"/>
    <property type="match status" value="1"/>
</dbReference>
<gene>
    <name evidence="19" type="ORF">G5714_010607</name>
</gene>
<dbReference type="SUPFAM" id="SSF56801">
    <property type="entry name" value="Acetyl-CoA synthetase-like"/>
    <property type="match status" value="1"/>
</dbReference>
<keyword evidence="10" id="KW-0445">Lipid transport</keyword>
<reference evidence="19 20" key="1">
    <citation type="submission" date="2020-04" db="EMBL/GenBank/DDBJ databases">
        <title>Chromosome-level genome assembly of a cyprinid fish Onychostoma macrolepis by integration of Nanopore Sequencing, Bionano and Hi-C technology.</title>
        <authorList>
            <person name="Wang D."/>
        </authorList>
    </citation>
    <scope>NUCLEOTIDE SEQUENCE [LARGE SCALE GENOMIC DNA]</scope>
    <source>
        <strain evidence="19">SWU-2019</strain>
        <tissue evidence="19">Muscle</tissue>
    </source>
</reference>
<evidence type="ECO:0000256" key="3">
    <source>
        <dbReference type="ARBA" id="ARBA00022448"/>
    </source>
</evidence>
<keyword evidence="5" id="KW-0436">Ligase</keyword>
<dbReference type="FunFam" id="3.40.50.12780:FF:000005">
    <property type="entry name" value="Solute carrier family 27 member 6"/>
    <property type="match status" value="1"/>
</dbReference>
<evidence type="ECO:0000256" key="11">
    <source>
        <dbReference type="ARBA" id="ARBA00023098"/>
    </source>
</evidence>
<comment type="subcellular location">
    <subcellularLocation>
        <location evidence="1">Cell membrane</location>
        <topology evidence="1">Multi-pass membrane protein</topology>
    </subcellularLocation>
</comment>
<evidence type="ECO:0000313" key="19">
    <source>
        <dbReference type="EMBL" id="KAF4107848.1"/>
    </source>
</evidence>
<dbReference type="GO" id="GO:0044539">
    <property type="term" value="P:long-chain fatty acid import into cell"/>
    <property type="evidence" value="ECO:0007669"/>
    <property type="project" value="TreeGrafter"/>
</dbReference>
<keyword evidence="6" id="KW-0812">Transmembrane</keyword>
<dbReference type="InterPro" id="IPR000873">
    <property type="entry name" value="AMP-dep_synth/lig_dom"/>
</dbReference>
<evidence type="ECO:0000256" key="4">
    <source>
        <dbReference type="ARBA" id="ARBA00022475"/>
    </source>
</evidence>
<dbReference type="GO" id="GO:0004467">
    <property type="term" value="F:long-chain fatty acid-CoA ligase activity"/>
    <property type="evidence" value="ECO:0007669"/>
    <property type="project" value="UniProtKB-EC"/>
</dbReference>
<organism evidence="19 20">
    <name type="scientific">Onychostoma macrolepis</name>
    <dbReference type="NCBI Taxonomy" id="369639"/>
    <lineage>
        <taxon>Eukaryota</taxon>
        <taxon>Metazoa</taxon>
        <taxon>Chordata</taxon>
        <taxon>Craniata</taxon>
        <taxon>Vertebrata</taxon>
        <taxon>Euteleostomi</taxon>
        <taxon>Actinopterygii</taxon>
        <taxon>Neopterygii</taxon>
        <taxon>Teleostei</taxon>
        <taxon>Ostariophysi</taxon>
        <taxon>Cypriniformes</taxon>
        <taxon>Cyprinidae</taxon>
        <taxon>Acrossocheilinae</taxon>
        <taxon>Onychostoma</taxon>
    </lineage>
</organism>
<evidence type="ECO:0000256" key="10">
    <source>
        <dbReference type="ARBA" id="ARBA00023055"/>
    </source>
</evidence>
<evidence type="ECO:0000256" key="17">
    <source>
        <dbReference type="ARBA" id="ARBA00048666"/>
    </source>
</evidence>
<evidence type="ECO:0000259" key="18">
    <source>
        <dbReference type="Pfam" id="PF00501"/>
    </source>
</evidence>
<dbReference type="InterPro" id="IPR020845">
    <property type="entry name" value="AMP-binding_CS"/>
</dbReference>
<evidence type="ECO:0000256" key="6">
    <source>
        <dbReference type="ARBA" id="ARBA00022692"/>
    </source>
</evidence>
<evidence type="ECO:0000256" key="8">
    <source>
        <dbReference type="ARBA" id="ARBA00022832"/>
    </source>
</evidence>
<evidence type="ECO:0000256" key="2">
    <source>
        <dbReference type="ARBA" id="ARBA00006432"/>
    </source>
</evidence>
<dbReference type="PANTHER" id="PTHR43107:SF16">
    <property type="entry name" value="LONG-CHAIN FATTY ACID TRANSPORT PROTEIN 6-LIKE"/>
    <property type="match status" value="1"/>
</dbReference>
<dbReference type="NCBIfam" id="NF006134">
    <property type="entry name" value="PRK08279.1"/>
    <property type="match status" value="1"/>
</dbReference>
<feature type="domain" description="AMP-dependent synthetase/ligase" evidence="18">
    <location>
        <begin position="58"/>
        <end position="372"/>
    </location>
</feature>
<name>A0A7J6CKI9_9TELE</name>
<dbReference type="PROSITE" id="PS00455">
    <property type="entry name" value="AMP_BINDING"/>
    <property type="match status" value="1"/>
</dbReference>
<sequence length="618" mass="69265">MSWAISTLAVGIATLLLVQRKFYPHFWEDLMYYARVRRVGSAMKARMKRGVVTYLQCFELQARNTPEKPFIVFEEQILSYRDADARSNRFASVLRAHCGLKHGDTVALLMNNEADFICVWFGLCKLGCEVAFLNFNIKSQSLQHCVRSCGAKALVIGSDLVRCVDEVLPALMDAGVQVWVTAERATHQSIGTLLDKLESASPEKPLSDGPQPNLLSTFLFIFTSGTTGLPKAARISHIKAVMCMAFLRLCGARACDRVYVTLPLYHMSASLLGIGGCIELGATCVLKRKFSASQFWRDCVKYDVTVLQYIGELCRYLVNQPETAEEVTHKVRLAAGSGLRADVWKEFLRRFGKIQIREAYGLTEASIGFVNYTDEIGPIGRASYFNKLNLPFEFLKCDPQTFEPIRTDTGRCIKVSKGEAGLLVAPVTFTNPFLGYAGDKAMSEKKLLRDVFKTGDVYFNTGDLMLQDHRDFVYFKDRVGDTFRWKGENVSTTEVSEVLGCLDFLLDVSVYGVTVPGYEGRAGMAAVVLKDGHGLDGERLYGHLLLTLPPYAWPWFLRVQSRLDVTDTFKQQKGRLVQQGFSPETVQQPLFFLDAAQKTYSPLTAQLYHDILSGRIRL</sequence>
<accession>A0A7J6CKI9</accession>
<keyword evidence="11" id="KW-0443">Lipid metabolism</keyword>
<dbReference type="InterPro" id="IPR045851">
    <property type="entry name" value="AMP-bd_C_sf"/>
</dbReference>
<evidence type="ECO:0000256" key="12">
    <source>
        <dbReference type="ARBA" id="ARBA00023136"/>
    </source>
</evidence>
<evidence type="ECO:0000256" key="14">
    <source>
        <dbReference type="ARBA" id="ARBA00026121"/>
    </source>
</evidence>
<dbReference type="EC" id="6.2.1.3" evidence="14"/>
<dbReference type="InterPro" id="IPR042099">
    <property type="entry name" value="ANL_N_sf"/>
</dbReference>
<dbReference type="EMBL" id="JAAMOB010000010">
    <property type="protein sequence ID" value="KAF4107848.1"/>
    <property type="molecule type" value="Genomic_DNA"/>
</dbReference>
<evidence type="ECO:0000313" key="20">
    <source>
        <dbReference type="Proteomes" id="UP000579812"/>
    </source>
</evidence>
<keyword evidence="20" id="KW-1185">Reference proteome</keyword>
<dbReference type="AlphaFoldDB" id="A0A7J6CKI9"/>
<evidence type="ECO:0000256" key="16">
    <source>
        <dbReference type="ARBA" id="ARBA00041297"/>
    </source>
</evidence>
<dbReference type="Proteomes" id="UP000579812">
    <property type="component" value="Unassembled WGS sequence"/>
</dbReference>
<comment type="caution">
    <text evidence="19">The sequence shown here is derived from an EMBL/GenBank/DDBJ whole genome shotgun (WGS) entry which is preliminary data.</text>
</comment>
<dbReference type="Gene3D" id="3.40.50.12780">
    <property type="entry name" value="N-terminal domain of ligase-like"/>
    <property type="match status" value="1"/>
</dbReference>
<comment type="catalytic activity">
    <reaction evidence="15">
        <text>a very long-chain fatty acid + ATP + CoA = a very long-chain fatty acyl-CoA + AMP + diphosphate</text>
        <dbReference type="Rhea" id="RHEA:54536"/>
        <dbReference type="ChEBI" id="CHEBI:30616"/>
        <dbReference type="ChEBI" id="CHEBI:33019"/>
        <dbReference type="ChEBI" id="CHEBI:57287"/>
        <dbReference type="ChEBI" id="CHEBI:58950"/>
        <dbReference type="ChEBI" id="CHEBI:138261"/>
        <dbReference type="ChEBI" id="CHEBI:456215"/>
    </reaction>
    <physiologicalReaction direction="left-to-right" evidence="15">
        <dbReference type="Rhea" id="RHEA:54537"/>
    </physiologicalReaction>
</comment>